<dbReference type="Pfam" id="PF02698">
    <property type="entry name" value="DUF218"/>
    <property type="match status" value="1"/>
</dbReference>
<protein>
    <recommendedName>
        <fullName evidence="1">DUF218 domain-containing protein</fullName>
    </recommendedName>
</protein>
<organism evidence="2">
    <name type="scientific">bioreactor metagenome</name>
    <dbReference type="NCBI Taxonomy" id="1076179"/>
    <lineage>
        <taxon>unclassified sequences</taxon>
        <taxon>metagenomes</taxon>
        <taxon>ecological metagenomes</taxon>
    </lineage>
</organism>
<dbReference type="InterPro" id="IPR003848">
    <property type="entry name" value="DUF218"/>
</dbReference>
<proteinExistence type="predicted"/>
<dbReference type="InterPro" id="IPR051599">
    <property type="entry name" value="Cell_Envelope_Assoc"/>
</dbReference>
<feature type="domain" description="DUF218" evidence="1">
    <location>
        <begin position="1"/>
        <end position="63"/>
    </location>
</feature>
<reference evidence="2" key="1">
    <citation type="submission" date="2019-08" db="EMBL/GenBank/DDBJ databases">
        <authorList>
            <person name="Kucharzyk K."/>
            <person name="Murdoch R.W."/>
            <person name="Higgins S."/>
            <person name="Loffler F."/>
        </authorList>
    </citation>
    <scope>NUCLEOTIDE SEQUENCE</scope>
</reference>
<evidence type="ECO:0000259" key="1">
    <source>
        <dbReference type="Pfam" id="PF02698"/>
    </source>
</evidence>
<dbReference type="GO" id="GO:0005886">
    <property type="term" value="C:plasma membrane"/>
    <property type="evidence" value="ECO:0007669"/>
    <property type="project" value="TreeGrafter"/>
</dbReference>
<dbReference type="CDD" id="cd06259">
    <property type="entry name" value="YdcF-like"/>
    <property type="match status" value="1"/>
</dbReference>
<sequence length="118" mass="13586">MKKYVLNCGVPEEDIFLDFAGFSTYDSMYRAKAIFQVNTVIVVTQKYHQHRALYLAKKLGYEAYGVCSDQRIYAGQEVRDSREFLARNKDFFKLLIKPEPTYLGNAIPISGNGLESWD</sequence>
<accession>A0A645FFI2</accession>
<dbReference type="PANTHER" id="PTHR30336:SF6">
    <property type="entry name" value="INTEGRAL MEMBRANE PROTEIN"/>
    <property type="match status" value="1"/>
</dbReference>
<comment type="caution">
    <text evidence="2">The sequence shown here is derived from an EMBL/GenBank/DDBJ whole genome shotgun (WGS) entry which is preliminary data.</text>
</comment>
<name>A0A645FFI2_9ZZZZ</name>
<gene>
    <name evidence="2" type="ORF">SDC9_158434</name>
</gene>
<dbReference type="PANTHER" id="PTHR30336">
    <property type="entry name" value="INNER MEMBRANE PROTEIN, PROBABLE PERMEASE"/>
    <property type="match status" value="1"/>
</dbReference>
<evidence type="ECO:0000313" key="2">
    <source>
        <dbReference type="EMBL" id="MPN11133.1"/>
    </source>
</evidence>
<dbReference type="EMBL" id="VSSQ01057328">
    <property type="protein sequence ID" value="MPN11133.1"/>
    <property type="molecule type" value="Genomic_DNA"/>
</dbReference>
<dbReference type="AlphaFoldDB" id="A0A645FFI2"/>